<dbReference type="Pfam" id="PF05699">
    <property type="entry name" value="Dimer_Tnp_hAT"/>
    <property type="match status" value="1"/>
</dbReference>
<dbReference type="InterPro" id="IPR012337">
    <property type="entry name" value="RNaseH-like_sf"/>
</dbReference>
<dbReference type="Proteomes" id="UP000261360">
    <property type="component" value="Unplaced"/>
</dbReference>
<dbReference type="STRING" id="1841481.ENSSLDP00000015404"/>
<proteinExistence type="predicted"/>
<sequence length="653" mass="73993">MLLVLAPQGATSPGKLPHHFPPSSQRWLKRKNTLSSQDDQQRGSQDESLPPPEKRMSLGPTPATTRLRKYQAYFLKYGFSFITKNNIEQPQCVVCSEVLANESLKPAKLKRHLETKHGSLVHKPLDFFQRREQQLKTQKSVVCEFSTVPAKALAASYEVAYLVAQSKKAHTIAETLIRPAAVAMTRAMHGEKIASTLLTIPMSNDAMGRRIQEMSNDIKDQLINRVRKSGRFSLQIDECTDVSGDAQLLAFVRYSYERKMHEDLLFCSSMEGTCTGRDIFNKLDCNIQKEGLKWESCVSVCTDGAGAMQGARKGLRACVLEVAPHVKFLHCVIHREALAGRCLEPELRDVLQTSVKMVNFIKSRPLQSRLFATLCHEMGSDHEALLFHTEVRWLSHGKVLTRLFELREEVRIFLSDCGSPLADYLTDQKWVASLAYLASIFDKLNSLNLSLQGPNTNVLILSDKITAFKRKLERWAVRVEGGSVDMFPELDDFMDSYDITIQAMKGIIASHLRSLLENFNKYFPSDDTPEKYDWIRQPFVTSTAHHLPSELQDALLELSSDRTLQTAFTAYTLEEFWLSVATEYAALSKAAMDVLFPFASTYLCEKTFSALTYMKNKYRSRLLRVESDLRVAVSKIKPRMQLLCSKKQAQPSH</sequence>
<reference evidence="3" key="1">
    <citation type="submission" date="2025-08" db="UniProtKB">
        <authorList>
            <consortium name="Ensembl"/>
        </authorList>
    </citation>
    <scope>IDENTIFICATION</scope>
</reference>
<evidence type="ECO:0000256" key="1">
    <source>
        <dbReference type="SAM" id="MobiDB-lite"/>
    </source>
</evidence>
<dbReference type="InterPro" id="IPR008906">
    <property type="entry name" value="HATC_C_dom"/>
</dbReference>
<organism evidence="3 4">
    <name type="scientific">Seriola lalandi dorsalis</name>
    <dbReference type="NCBI Taxonomy" id="1841481"/>
    <lineage>
        <taxon>Eukaryota</taxon>
        <taxon>Metazoa</taxon>
        <taxon>Chordata</taxon>
        <taxon>Craniata</taxon>
        <taxon>Vertebrata</taxon>
        <taxon>Euteleostomi</taxon>
        <taxon>Actinopterygii</taxon>
        <taxon>Neopterygii</taxon>
        <taxon>Teleostei</taxon>
        <taxon>Neoteleostei</taxon>
        <taxon>Acanthomorphata</taxon>
        <taxon>Carangaria</taxon>
        <taxon>Carangiformes</taxon>
        <taxon>Carangidae</taxon>
        <taxon>Seriola</taxon>
    </lineage>
</organism>
<evidence type="ECO:0000259" key="2">
    <source>
        <dbReference type="Pfam" id="PF05699"/>
    </source>
</evidence>
<reference evidence="3" key="2">
    <citation type="submission" date="2025-09" db="UniProtKB">
        <authorList>
            <consortium name="Ensembl"/>
        </authorList>
    </citation>
    <scope>IDENTIFICATION</scope>
</reference>
<keyword evidence="4" id="KW-1185">Reference proteome</keyword>
<evidence type="ECO:0000313" key="4">
    <source>
        <dbReference type="Proteomes" id="UP000261360"/>
    </source>
</evidence>
<dbReference type="SUPFAM" id="SSF53098">
    <property type="entry name" value="Ribonuclease H-like"/>
    <property type="match status" value="1"/>
</dbReference>
<dbReference type="AlphaFoldDB" id="A0A3B4XCB2"/>
<dbReference type="PANTHER" id="PTHR45913:SF19">
    <property type="entry name" value="LOW QUALITY PROTEIN: ZINC FINGER BED DOMAIN-CONTAINING PROTEIN 5-LIKE"/>
    <property type="match status" value="1"/>
</dbReference>
<feature type="region of interest" description="Disordered" evidence="1">
    <location>
        <begin position="1"/>
        <end position="62"/>
    </location>
</feature>
<dbReference type="Ensembl" id="ENSSLDT00000015980.1">
    <property type="protein sequence ID" value="ENSSLDP00000015404.1"/>
    <property type="gene ID" value="ENSSLDG00000012252.1"/>
</dbReference>
<dbReference type="PANTHER" id="PTHR45913">
    <property type="entry name" value="EPM2A-INTERACTING PROTEIN 1"/>
    <property type="match status" value="1"/>
</dbReference>
<evidence type="ECO:0000313" key="3">
    <source>
        <dbReference type="Ensembl" id="ENSSLDP00000015404.1"/>
    </source>
</evidence>
<accession>A0A3B4XCB2</accession>
<feature type="domain" description="HAT C-terminal dimerisation" evidence="2">
    <location>
        <begin position="572"/>
        <end position="624"/>
    </location>
</feature>
<dbReference type="GeneTree" id="ENSGT00940000160436"/>
<protein>
    <recommendedName>
        <fullName evidence="2">HAT C-terminal dimerisation domain-containing protein</fullName>
    </recommendedName>
</protein>
<name>A0A3B4XCB2_SERLL</name>
<dbReference type="GO" id="GO:0046983">
    <property type="term" value="F:protein dimerization activity"/>
    <property type="evidence" value="ECO:0007669"/>
    <property type="project" value="InterPro"/>
</dbReference>